<evidence type="ECO:0000259" key="5">
    <source>
        <dbReference type="PROSITE" id="PS50940"/>
    </source>
</evidence>
<dbReference type="InterPro" id="IPR011583">
    <property type="entry name" value="Chitinase_II/V-like_cat"/>
</dbReference>
<dbReference type="InParanoid" id="A0A3P8WUY4"/>
<keyword evidence="2" id="KW-0147">Chitin-binding</keyword>
<keyword evidence="4" id="KW-0624">Polysaccharide degradation</keyword>
<dbReference type="FunFam" id="3.10.50.10:FF:000001">
    <property type="entry name" value="Chitinase 3-like 1"/>
    <property type="match status" value="1"/>
</dbReference>
<reference evidence="7" key="3">
    <citation type="submission" date="2025-09" db="UniProtKB">
        <authorList>
            <consortium name="Ensembl"/>
        </authorList>
    </citation>
    <scope>IDENTIFICATION</scope>
</reference>
<dbReference type="Gene3D" id="3.10.50.10">
    <property type="match status" value="1"/>
</dbReference>
<dbReference type="PANTHER" id="PTHR11177:SF248">
    <property type="entry name" value="CHITOTRIOSIDASE-1"/>
    <property type="match status" value="1"/>
</dbReference>
<reference evidence="7 8" key="1">
    <citation type="journal article" date="2014" name="Nat. Genet.">
        <title>Whole-genome sequence of a flatfish provides insights into ZW sex chromosome evolution and adaptation to a benthic lifestyle.</title>
        <authorList>
            <person name="Chen S."/>
            <person name="Zhang G."/>
            <person name="Shao C."/>
            <person name="Huang Q."/>
            <person name="Liu G."/>
            <person name="Zhang P."/>
            <person name="Song W."/>
            <person name="An N."/>
            <person name="Chalopin D."/>
            <person name="Volff J.N."/>
            <person name="Hong Y."/>
            <person name="Li Q."/>
            <person name="Sha Z."/>
            <person name="Zhou H."/>
            <person name="Xie M."/>
            <person name="Yu Q."/>
            <person name="Liu Y."/>
            <person name="Xiang H."/>
            <person name="Wang N."/>
            <person name="Wu K."/>
            <person name="Yang C."/>
            <person name="Zhou Q."/>
            <person name="Liao X."/>
            <person name="Yang L."/>
            <person name="Hu Q."/>
            <person name="Zhang J."/>
            <person name="Meng L."/>
            <person name="Jin L."/>
            <person name="Tian Y."/>
            <person name="Lian J."/>
            <person name="Yang J."/>
            <person name="Miao G."/>
            <person name="Liu S."/>
            <person name="Liang Z."/>
            <person name="Yan F."/>
            <person name="Li Y."/>
            <person name="Sun B."/>
            <person name="Zhang H."/>
            <person name="Zhang J."/>
            <person name="Zhu Y."/>
            <person name="Du M."/>
            <person name="Zhao Y."/>
            <person name="Schartl M."/>
            <person name="Tang Q."/>
            <person name="Wang J."/>
        </authorList>
    </citation>
    <scope>NUCLEOTIDE SEQUENCE</scope>
</reference>
<evidence type="ECO:0000256" key="3">
    <source>
        <dbReference type="ARBA" id="ARBA00023157"/>
    </source>
</evidence>
<dbReference type="PANTHER" id="PTHR11177">
    <property type="entry name" value="CHITINASE"/>
    <property type="match status" value="1"/>
</dbReference>
<reference evidence="7" key="2">
    <citation type="submission" date="2025-08" db="UniProtKB">
        <authorList>
            <consortium name="Ensembl"/>
        </authorList>
    </citation>
    <scope>IDENTIFICATION</scope>
</reference>
<evidence type="ECO:0000256" key="1">
    <source>
        <dbReference type="ARBA" id="ARBA00009121"/>
    </source>
</evidence>
<feature type="domain" description="GH18" evidence="6">
    <location>
        <begin position="24"/>
        <end position="374"/>
    </location>
</feature>
<dbReference type="Gene3D" id="3.20.20.80">
    <property type="entry name" value="Glycosidases"/>
    <property type="match status" value="1"/>
</dbReference>
<proteinExistence type="inferred from homology"/>
<dbReference type="PROSITE" id="PS51910">
    <property type="entry name" value="GH18_2"/>
    <property type="match status" value="1"/>
</dbReference>
<organism evidence="7 8">
    <name type="scientific">Cynoglossus semilaevis</name>
    <name type="common">Tongue sole</name>
    <dbReference type="NCBI Taxonomy" id="244447"/>
    <lineage>
        <taxon>Eukaryota</taxon>
        <taxon>Metazoa</taxon>
        <taxon>Chordata</taxon>
        <taxon>Craniata</taxon>
        <taxon>Vertebrata</taxon>
        <taxon>Euteleostomi</taxon>
        <taxon>Actinopterygii</taxon>
        <taxon>Neopterygii</taxon>
        <taxon>Teleostei</taxon>
        <taxon>Neoteleostei</taxon>
        <taxon>Acanthomorphata</taxon>
        <taxon>Carangaria</taxon>
        <taxon>Pleuronectiformes</taxon>
        <taxon>Pleuronectoidei</taxon>
        <taxon>Cynoglossidae</taxon>
        <taxon>Cynoglossinae</taxon>
        <taxon>Cynoglossus</taxon>
    </lineage>
</organism>
<accession>A0A3P8WUY4</accession>
<dbReference type="GO" id="GO:0008061">
    <property type="term" value="F:chitin binding"/>
    <property type="evidence" value="ECO:0007669"/>
    <property type="project" value="UniProtKB-KW"/>
</dbReference>
<evidence type="ECO:0000313" key="7">
    <source>
        <dbReference type="Ensembl" id="ENSCSEP00000030342.1"/>
    </source>
</evidence>
<dbReference type="GO" id="GO:0005576">
    <property type="term" value="C:extracellular region"/>
    <property type="evidence" value="ECO:0007669"/>
    <property type="project" value="InterPro"/>
</dbReference>
<evidence type="ECO:0000256" key="4">
    <source>
        <dbReference type="ARBA" id="ARBA00023326"/>
    </source>
</evidence>
<keyword evidence="8" id="KW-1185">Reference proteome</keyword>
<dbReference type="GO" id="GO:0004568">
    <property type="term" value="F:chitinase activity"/>
    <property type="evidence" value="ECO:0007669"/>
    <property type="project" value="TreeGrafter"/>
</dbReference>
<evidence type="ECO:0000313" key="8">
    <source>
        <dbReference type="Proteomes" id="UP000265120"/>
    </source>
</evidence>
<dbReference type="SMART" id="SM00636">
    <property type="entry name" value="Glyco_18"/>
    <property type="match status" value="1"/>
</dbReference>
<dbReference type="AlphaFoldDB" id="A0A3P8WUY4"/>
<feature type="domain" description="Chitin-binding type-2" evidence="5">
    <location>
        <begin position="407"/>
        <end position="455"/>
    </location>
</feature>
<dbReference type="SUPFAM" id="SSF54556">
    <property type="entry name" value="Chitinase insertion domain"/>
    <property type="match status" value="1"/>
</dbReference>
<protein>
    <submittedName>
        <fullName evidence="7">Chitinase-3-like protein 1</fullName>
    </submittedName>
</protein>
<dbReference type="GeneTree" id="ENSGT00940000162989"/>
<dbReference type="GO" id="GO:0000272">
    <property type="term" value="P:polysaccharide catabolic process"/>
    <property type="evidence" value="ECO:0007669"/>
    <property type="project" value="UniProtKB-KW"/>
</dbReference>
<comment type="similarity">
    <text evidence="1">Belongs to the glycosyl hydrolase 18 family. Chitinase class II subfamily.</text>
</comment>
<dbReference type="InterPro" id="IPR050314">
    <property type="entry name" value="Glycosyl_Hydrlase_18"/>
</dbReference>
<dbReference type="PROSITE" id="PS50940">
    <property type="entry name" value="CHIT_BIND_II"/>
    <property type="match status" value="1"/>
</dbReference>
<evidence type="ECO:0000256" key="2">
    <source>
        <dbReference type="ARBA" id="ARBA00022669"/>
    </source>
</evidence>
<dbReference type="SUPFAM" id="SSF51445">
    <property type="entry name" value="(Trans)glycosidases"/>
    <property type="match status" value="1"/>
</dbReference>
<dbReference type="InterPro" id="IPR017853">
    <property type="entry name" value="GH"/>
</dbReference>
<evidence type="ECO:0000259" key="6">
    <source>
        <dbReference type="PROSITE" id="PS51910"/>
    </source>
</evidence>
<dbReference type="GO" id="GO:0006032">
    <property type="term" value="P:chitin catabolic process"/>
    <property type="evidence" value="ECO:0007669"/>
    <property type="project" value="TreeGrafter"/>
</dbReference>
<dbReference type="STRING" id="244447.ENSCSEP00000030342"/>
<dbReference type="InterPro" id="IPR001223">
    <property type="entry name" value="Glyco_hydro18_cat"/>
</dbReference>
<dbReference type="InterPro" id="IPR002557">
    <property type="entry name" value="Chitin-bd_dom"/>
</dbReference>
<dbReference type="Ensembl" id="ENSCSET00000030747.1">
    <property type="protein sequence ID" value="ENSCSEP00000030342.1"/>
    <property type="gene ID" value="ENSCSEG00000019347.1"/>
</dbReference>
<dbReference type="Proteomes" id="UP000265120">
    <property type="component" value="Chromosome 10"/>
</dbReference>
<sequence>EEYCSIMIATTVIRCFFLVAASAFNLMCYVDEASRSRAGPAQFDASKIDVNLCTHLVAVYGDIQNNVVMATIEELSFFDTLTANPDLKVLFGVGGADFDTNKFSTMAASTVNRNTFIQSVKLFLRENNFDGILLDWRYPDTSNSKNQFTALCQEMASVFDSEPTGGNERLLLTAAVSGHKDHMDASYDVPQLNTHLDLIHVMAHDFYNLQDRVTRHHAPLFQGSMDTGNHARYNEYSMMYWKNKGASAEKVLMGITTYGRTFTLRSRFNRLGSRISGPGEAGTYTGNPGYLSNYEICSHGLTTSWSEQHQVPYGYSGSLWVGYDNQESIATFVIDYGFGGAAVWSLDQDDFNGDVCDQGPYPLVSQLYDYLEAGKYTVVQIGCLQYRVLLPSTDKRHSLSPRGRINYNFCQSKPVGYYSVSGSPRHFYQCFRGITYVHQCAATLKFYESCTCCNY</sequence>
<keyword evidence="4" id="KW-0119">Carbohydrate metabolism</keyword>
<dbReference type="InterPro" id="IPR029070">
    <property type="entry name" value="Chitinase_insertion_sf"/>
</dbReference>
<name>A0A3P8WUY4_CYNSE</name>
<keyword evidence="3" id="KW-1015">Disulfide bond</keyword>
<dbReference type="Pfam" id="PF00704">
    <property type="entry name" value="Glyco_hydro_18"/>
    <property type="match status" value="1"/>
</dbReference>